<dbReference type="InterPro" id="IPR005467">
    <property type="entry name" value="His_kinase_dom"/>
</dbReference>
<organism evidence="9 10">
    <name type="scientific">Clostridium neuense</name>
    <dbReference type="NCBI Taxonomy" id="1728934"/>
    <lineage>
        <taxon>Bacteria</taxon>
        <taxon>Bacillati</taxon>
        <taxon>Bacillota</taxon>
        <taxon>Clostridia</taxon>
        <taxon>Eubacteriales</taxon>
        <taxon>Clostridiaceae</taxon>
        <taxon>Clostridium</taxon>
    </lineage>
</organism>
<comment type="catalytic activity">
    <reaction evidence="1">
        <text>ATP + protein L-histidine = ADP + protein N-phospho-L-histidine.</text>
        <dbReference type="EC" id="2.7.13.3"/>
    </reaction>
</comment>
<dbReference type="Gene3D" id="1.10.287.130">
    <property type="match status" value="1"/>
</dbReference>
<dbReference type="EC" id="2.7.13.3" evidence="2"/>
<proteinExistence type="predicted"/>
<dbReference type="InterPro" id="IPR036890">
    <property type="entry name" value="HATPase_C_sf"/>
</dbReference>
<dbReference type="InterPro" id="IPR003594">
    <property type="entry name" value="HATPase_dom"/>
</dbReference>
<evidence type="ECO:0000256" key="3">
    <source>
        <dbReference type="ARBA" id="ARBA00022679"/>
    </source>
</evidence>
<dbReference type="SUPFAM" id="SSF47384">
    <property type="entry name" value="Homodimeric domain of signal transducing histidine kinase"/>
    <property type="match status" value="1"/>
</dbReference>
<dbReference type="CDD" id="cd00082">
    <property type="entry name" value="HisKA"/>
    <property type="match status" value="1"/>
</dbReference>
<keyword evidence="10" id="KW-1185">Reference proteome</keyword>
<evidence type="ECO:0000256" key="5">
    <source>
        <dbReference type="ARBA" id="ARBA00023012"/>
    </source>
</evidence>
<feature type="domain" description="Histidine kinase" evidence="8">
    <location>
        <begin position="89"/>
        <end position="299"/>
    </location>
</feature>
<keyword evidence="7" id="KW-0472">Membrane</keyword>
<keyword evidence="5" id="KW-0902">Two-component regulatory system</keyword>
<dbReference type="PROSITE" id="PS50109">
    <property type="entry name" value="HIS_KIN"/>
    <property type="match status" value="1"/>
</dbReference>
<dbReference type="SMART" id="SM00387">
    <property type="entry name" value="HATPase_c"/>
    <property type="match status" value="1"/>
</dbReference>
<name>A0ABW8TID2_9CLOT</name>
<dbReference type="Gene3D" id="3.30.565.10">
    <property type="entry name" value="Histidine kinase-like ATPase, C-terminal domain"/>
    <property type="match status" value="1"/>
</dbReference>
<evidence type="ECO:0000259" key="8">
    <source>
        <dbReference type="PROSITE" id="PS50109"/>
    </source>
</evidence>
<keyword evidence="7" id="KW-1133">Transmembrane helix</keyword>
<dbReference type="PANTHER" id="PTHR43711:SF1">
    <property type="entry name" value="HISTIDINE KINASE 1"/>
    <property type="match status" value="1"/>
</dbReference>
<keyword evidence="7" id="KW-0812">Transmembrane</keyword>
<evidence type="ECO:0000256" key="1">
    <source>
        <dbReference type="ARBA" id="ARBA00000085"/>
    </source>
</evidence>
<dbReference type="PRINTS" id="PR01780">
    <property type="entry name" value="LANTIREGPROT"/>
</dbReference>
<dbReference type="EMBL" id="JBJIAA010000014">
    <property type="protein sequence ID" value="MFL0252001.1"/>
    <property type="molecule type" value="Genomic_DNA"/>
</dbReference>
<dbReference type="SMART" id="SM00388">
    <property type="entry name" value="HisKA"/>
    <property type="match status" value="1"/>
</dbReference>
<evidence type="ECO:0000313" key="10">
    <source>
        <dbReference type="Proteomes" id="UP001623592"/>
    </source>
</evidence>
<evidence type="ECO:0000256" key="4">
    <source>
        <dbReference type="ARBA" id="ARBA00022777"/>
    </source>
</evidence>
<dbReference type="Pfam" id="PF02518">
    <property type="entry name" value="HATPase_c"/>
    <property type="match status" value="1"/>
</dbReference>
<reference evidence="9 10" key="1">
    <citation type="submission" date="2024-11" db="EMBL/GenBank/DDBJ databases">
        <authorList>
            <person name="Heng Y.C."/>
            <person name="Lim A.C.H."/>
            <person name="Lee J.K.Y."/>
            <person name="Kittelmann S."/>
        </authorList>
    </citation>
    <scope>NUCLEOTIDE SEQUENCE [LARGE SCALE GENOMIC DNA]</scope>
    <source>
        <strain evidence="9 10">WILCCON 0114</strain>
    </source>
</reference>
<evidence type="ECO:0000256" key="2">
    <source>
        <dbReference type="ARBA" id="ARBA00012438"/>
    </source>
</evidence>
<dbReference type="PANTHER" id="PTHR43711">
    <property type="entry name" value="TWO-COMPONENT HISTIDINE KINASE"/>
    <property type="match status" value="1"/>
</dbReference>
<keyword evidence="3" id="KW-0808">Transferase</keyword>
<comment type="caution">
    <text evidence="9">The sequence shown here is derived from an EMBL/GenBank/DDBJ whole genome shotgun (WGS) entry which is preliminary data.</text>
</comment>
<keyword evidence="6" id="KW-0175">Coiled coil</keyword>
<dbReference type="Pfam" id="PF00512">
    <property type="entry name" value="HisKA"/>
    <property type="match status" value="1"/>
</dbReference>
<dbReference type="InterPro" id="IPR050736">
    <property type="entry name" value="Sensor_HK_Regulatory"/>
</dbReference>
<evidence type="ECO:0000256" key="7">
    <source>
        <dbReference type="SAM" id="Phobius"/>
    </source>
</evidence>
<dbReference type="RefSeq" id="WP_406788653.1">
    <property type="nucleotide sequence ID" value="NZ_JBJIAA010000014.1"/>
</dbReference>
<evidence type="ECO:0000313" key="9">
    <source>
        <dbReference type="EMBL" id="MFL0252001.1"/>
    </source>
</evidence>
<gene>
    <name evidence="9" type="ORF">ACJDT4_16395</name>
</gene>
<feature type="coiled-coil region" evidence="6">
    <location>
        <begin position="23"/>
        <end position="50"/>
    </location>
</feature>
<sequence>MEILIIIIIVVLLILFVALYTFLNKEIGNIANMLKEINNTETNLKVLMSSSSKNLKSLVLEINKSLDEKIETKVQYKKMNSDMKESIANISHDLRTPLTSIIGYMQLIEDDNLSDSEKKEYIEIVKKRAKNLQGLIENFYDLSRLESYEYKFKAESIDLSKVLCDILASFYNDFLKAGIEPSIEIDKKLPEITADENAVKRVISNLTLNIIRHAKKSTKISLKNHGDFVIMSFKNAAPDLKKEDCEHLFDRFFMADRTRNGNNTGLGLTITKELVEQMGNSIYAELIDGNLSIIIKWKI</sequence>
<dbReference type="SUPFAM" id="SSF55874">
    <property type="entry name" value="ATPase domain of HSP90 chaperone/DNA topoisomerase II/histidine kinase"/>
    <property type="match status" value="1"/>
</dbReference>
<dbReference type="InterPro" id="IPR008358">
    <property type="entry name" value="Sig_transdc_His_kin/Pase_MprB"/>
</dbReference>
<protein>
    <recommendedName>
        <fullName evidence="2">histidine kinase</fullName>
        <ecNumber evidence="2">2.7.13.3</ecNumber>
    </recommendedName>
</protein>
<dbReference type="Proteomes" id="UP001623592">
    <property type="component" value="Unassembled WGS sequence"/>
</dbReference>
<keyword evidence="4 9" id="KW-0418">Kinase</keyword>
<feature type="transmembrane region" description="Helical" evidence="7">
    <location>
        <begin position="6"/>
        <end position="23"/>
    </location>
</feature>
<evidence type="ECO:0000256" key="6">
    <source>
        <dbReference type="SAM" id="Coils"/>
    </source>
</evidence>
<dbReference type="InterPro" id="IPR036097">
    <property type="entry name" value="HisK_dim/P_sf"/>
</dbReference>
<dbReference type="GO" id="GO:0016301">
    <property type="term" value="F:kinase activity"/>
    <property type="evidence" value="ECO:0007669"/>
    <property type="project" value="UniProtKB-KW"/>
</dbReference>
<dbReference type="InterPro" id="IPR003661">
    <property type="entry name" value="HisK_dim/P_dom"/>
</dbReference>
<accession>A0ABW8TID2</accession>